<name>A0A3P5WFI2_9MICC</name>
<evidence type="ECO:0000313" key="2">
    <source>
        <dbReference type="EMBL" id="VDC18617.1"/>
    </source>
</evidence>
<protein>
    <submittedName>
        <fullName evidence="2">Uncharacterized protein</fullName>
    </submittedName>
</protein>
<keyword evidence="3" id="KW-1185">Reference proteome</keyword>
<dbReference type="AlphaFoldDB" id="A0A3P5WFI2"/>
<sequence length="95" mass="10301">MNSETEPLEPTEPSHPGENTPGDSTPDGGTHHAEAGTGGHGKARPAYFDASGSEASRELRDTARRRRDSEEKLQQHLMAARDHVPNEEPEEMLGS</sequence>
<evidence type="ECO:0000256" key="1">
    <source>
        <dbReference type="SAM" id="MobiDB-lite"/>
    </source>
</evidence>
<reference evidence="2 3" key="1">
    <citation type="submission" date="2018-11" db="EMBL/GenBank/DDBJ databases">
        <authorList>
            <person name="Criscuolo A."/>
        </authorList>
    </citation>
    <scope>NUCLEOTIDE SEQUENCE [LARGE SCALE GENOMIC DNA]</scope>
    <source>
        <strain evidence="2">AT11b</strain>
    </source>
</reference>
<feature type="compositionally biased region" description="Basic and acidic residues" evidence="1">
    <location>
        <begin position="55"/>
        <end position="86"/>
    </location>
</feature>
<dbReference type="Proteomes" id="UP000280861">
    <property type="component" value="Unassembled WGS sequence"/>
</dbReference>
<gene>
    <name evidence="2" type="ORF">PSET11_00407</name>
</gene>
<feature type="region of interest" description="Disordered" evidence="1">
    <location>
        <begin position="1"/>
        <end position="95"/>
    </location>
</feature>
<dbReference type="RefSeq" id="WP_124090204.1">
    <property type="nucleotide sequence ID" value="NZ_CBCRYA010000005.1"/>
</dbReference>
<accession>A0A3P5WFI2</accession>
<organism evidence="2 3">
    <name type="scientific">Arthrobacter ulcerisalmonis</name>
    <dbReference type="NCBI Taxonomy" id="2483813"/>
    <lineage>
        <taxon>Bacteria</taxon>
        <taxon>Bacillati</taxon>
        <taxon>Actinomycetota</taxon>
        <taxon>Actinomycetes</taxon>
        <taxon>Micrococcales</taxon>
        <taxon>Micrococcaceae</taxon>
        <taxon>Arthrobacter</taxon>
    </lineage>
</organism>
<evidence type="ECO:0000313" key="3">
    <source>
        <dbReference type="Proteomes" id="UP000280861"/>
    </source>
</evidence>
<proteinExistence type="predicted"/>
<dbReference type="EMBL" id="UXAU01000009">
    <property type="protein sequence ID" value="VDC18617.1"/>
    <property type="molecule type" value="Genomic_DNA"/>
</dbReference>